<evidence type="ECO:0000256" key="1">
    <source>
        <dbReference type="ARBA" id="ARBA00022450"/>
    </source>
</evidence>
<dbReference type="PROSITE" id="PS00012">
    <property type="entry name" value="PHOSPHOPANTETHEINE"/>
    <property type="match status" value="1"/>
</dbReference>
<dbReference type="GO" id="GO:0009245">
    <property type="term" value="P:lipid A biosynthetic process"/>
    <property type="evidence" value="ECO:0007669"/>
    <property type="project" value="TreeGrafter"/>
</dbReference>
<reference evidence="8 9" key="1">
    <citation type="submission" date="2020-10" db="EMBL/GenBank/DDBJ databases">
        <title>Complete genome sequence of Paludibaculum fermentans P105T, a facultatively anaerobic acidobacterium capable of dissimilatory Fe(III) reduction.</title>
        <authorList>
            <person name="Dedysh S.N."/>
            <person name="Beletsky A.V."/>
            <person name="Kulichevskaya I.S."/>
            <person name="Mardanov A.V."/>
            <person name="Ravin N.V."/>
        </authorList>
    </citation>
    <scope>NUCLEOTIDE SEQUENCE [LARGE SCALE GENOMIC DNA]</scope>
    <source>
        <strain evidence="8 9">P105</strain>
    </source>
</reference>
<accession>A0A7S7NKT9</accession>
<keyword evidence="5" id="KW-0443">Lipid metabolism</keyword>
<keyword evidence="1" id="KW-0596">Phosphopantetheine</keyword>
<evidence type="ECO:0000313" key="8">
    <source>
        <dbReference type="EMBL" id="QOY85490.1"/>
    </source>
</evidence>
<dbReference type="RefSeq" id="WP_194447160.1">
    <property type="nucleotide sequence ID" value="NZ_CP063849.1"/>
</dbReference>
<dbReference type="AlphaFoldDB" id="A0A7S7NKT9"/>
<dbReference type="EMBL" id="CP063849">
    <property type="protein sequence ID" value="QOY85490.1"/>
    <property type="molecule type" value="Genomic_DNA"/>
</dbReference>
<protein>
    <submittedName>
        <fullName evidence="8">Acyl carrier protein</fullName>
    </submittedName>
</protein>
<dbReference type="Gene3D" id="1.10.1200.10">
    <property type="entry name" value="ACP-like"/>
    <property type="match status" value="1"/>
</dbReference>
<keyword evidence="2" id="KW-0444">Lipid biosynthesis</keyword>
<keyword evidence="9" id="KW-1185">Reference proteome</keyword>
<dbReference type="PROSITE" id="PS50075">
    <property type="entry name" value="CARRIER"/>
    <property type="match status" value="1"/>
</dbReference>
<dbReference type="GO" id="GO:0000036">
    <property type="term" value="F:acyl carrier activity"/>
    <property type="evidence" value="ECO:0007669"/>
    <property type="project" value="TreeGrafter"/>
</dbReference>
<dbReference type="Proteomes" id="UP000593892">
    <property type="component" value="Chromosome"/>
</dbReference>
<dbReference type="InterPro" id="IPR036736">
    <property type="entry name" value="ACP-like_sf"/>
</dbReference>
<evidence type="ECO:0000256" key="4">
    <source>
        <dbReference type="ARBA" id="ARBA00022832"/>
    </source>
</evidence>
<proteinExistence type="predicted"/>
<gene>
    <name evidence="8" type="ORF">IRI77_21975</name>
</gene>
<evidence type="ECO:0000256" key="5">
    <source>
        <dbReference type="ARBA" id="ARBA00023098"/>
    </source>
</evidence>
<dbReference type="InterPro" id="IPR009081">
    <property type="entry name" value="PP-bd_ACP"/>
</dbReference>
<organism evidence="8 9">
    <name type="scientific">Paludibaculum fermentans</name>
    <dbReference type="NCBI Taxonomy" id="1473598"/>
    <lineage>
        <taxon>Bacteria</taxon>
        <taxon>Pseudomonadati</taxon>
        <taxon>Acidobacteriota</taxon>
        <taxon>Terriglobia</taxon>
        <taxon>Bryobacterales</taxon>
        <taxon>Bryobacteraceae</taxon>
        <taxon>Paludibaculum</taxon>
    </lineage>
</organism>
<evidence type="ECO:0000313" key="9">
    <source>
        <dbReference type="Proteomes" id="UP000593892"/>
    </source>
</evidence>
<feature type="domain" description="Carrier" evidence="7">
    <location>
        <begin position="3"/>
        <end position="77"/>
    </location>
</feature>
<keyword evidence="3" id="KW-0597">Phosphoprotein</keyword>
<keyword evidence="6" id="KW-0275">Fatty acid biosynthesis</keyword>
<dbReference type="GO" id="GO:0005829">
    <property type="term" value="C:cytosol"/>
    <property type="evidence" value="ECO:0007669"/>
    <property type="project" value="TreeGrafter"/>
</dbReference>
<dbReference type="InterPro" id="IPR003231">
    <property type="entry name" value="ACP"/>
</dbReference>
<evidence type="ECO:0000256" key="2">
    <source>
        <dbReference type="ARBA" id="ARBA00022516"/>
    </source>
</evidence>
<dbReference type="GO" id="GO:0000035">
    <property type="term" value="F:acyl binding"/>
    <property type="evidence" value="ECO:0007669"/>
    <property type="project" value="TreeGrafter"/>
</dbReference>
<dbReference type="InterPro" id="IPR006162">
    <property type="entry name" value="Ppantetheine_attach_site"/>
</dbReference>
<dbReference type="Pfam" id="PF00550">
    <property type="entry name" value="PP-binding"/>
    <property type="match status" value="1"/>
</dbReference>
<dbReference type="GO" id="GO:0016020">
    <property type="term" value="C:membrane"/>
    <property type="evidence" value="ECO:0007669"/>
    <property type="project" value="GOC"/>
</dbReference>
<evidence type="ECO:0000259" key="7">
    <source>
        <dbReference type="PROSITE" id="PS50075"/>
    </source>
</evidence>
<name>A0A7S7NKT9_PALFE</name>
<dbReference type="PANTHER" id="PTHR20863">
    <property type="entry name" value="ACYL CARRIER PROTEIN"/>
    <property type="match status" value="1"/>
</dbReference>
<dbReference type="KEGG" id="pfer:IRI77_21975"/>
<keyword evidence="4" id="KW-0276">Fatty acid metabolism</keyword>
<evidence type="ECO:0000256" key="6">
    <source>
        <dbReference type="ARBA" id="ARBA00023160"/>
    </source>
</evidence>
<dbReference type="SUPFAM" id="SSF47336">
    <property type="entry name" value="ACP-like"/>
    <property type="match status" value="1"/>
</dbReference>
<sequence length="90" mass="9857">MQETTSQRVIRVIAENQRIPVDTIQAESTFQELNIDSLDGLHILFALEEEFDIDIPDDAGKEFTSIQQAIAGVETLLARKQAAASASDPA</sequence>
<evidence type="ECO:0000256" key="3">
    <source>
        <dbReference type="ARBA" id="ARBA00022553"/>
    </source>
</evidence>
<dbReference type="PANTHER" id="PTHR20863:SF76">
    <property type="entry name" value="CARRIER DOMAIN-CONTAINING PROTEIN"/>
    <property type="match status" value="1"/>
</dbReference>